<proteinExistence type="inferred from homology"/>
<accession>A0A2R8BTP2</accession>
<keyword evidence="3" id="KW-0963">Cytoplasm</keyword>
<keyword evidence="3" id="KW-0996">Nickel insertion</keyword>
<gene>
    <name evidence="3 4" type="primary">ureD</name>
    <name evidence="4" type="ORF">PAA8504_01315</name>
</gene>
<comment type="subcellular location">
    <subcellularLocation>
        <location evidence="3">Cytoplasm</location>
    </subcellularLocation>
</comment>
<keyword evidence="5" id="KW-1185">Reference proteome</keyword>
<evidence type="ECO:0000256" key="2">
    <source>
        <dbReference type="ARBA" id="ARBA00023186"/>
    </source>
</evidence>
<comment type="similarity">
    <text evidence="1 3">Belongs to the UreD family.</text>
</comment>
<dbReference type="PANTHER" id="PTHR33643">
    <property type="entry name" value="UREASE ACCESSORY PROTEIN D"/>
    <property type="match status" value="1"/>
</dbReference>
<keyword evidence="2 3" id="KW-0143">Chaperone</keyword>
<dbReference type="EMBL" id="ONZF01000002">
    <property type="protein sequence ID" value="SPJ23503.1"/>
    <property type="molecule type" value="Genomic_DNA"/>
</dbReference>
<dbReference type="Pfam" id="PF01774">
    <property type="entry name" value="UreD"/>
    <property type="match status" value="1"/>
</dbReference>
<name>A0A2R8BTP2_9RHOB</name>
<evidence type="ECO:0000313" key="4">
    <source>
        <dbReference type="EMBL" id="SPJ23503.1"/>
    </source>
</evidence>
<dbReference type="GO" id="GO:0005737">
    <property type="term" value="C:cytoplasm"/>
    <property type="evidence" value="ECO:0007669"/>
    <property type="project" value="UniProtKB-SubCell"/>
</dbReference>
<dbReference type="Proteomes" id="UP000244912">
    <property type="component" value="Unassembled WGS sequence"/>
</dbReference>
<dbReference type="PANTHER" id="PTHR33643:SF1">
    <property type="entry name" value="UREASE ACCESSORY PROTEIN D"/>
    <property type="match status" value="1"/>
</dbReference>
<dbReference type="GO" id="GO:0016151">
    <property type="term" value="F:nickel cation binding"/>
    <property type="evidence" value="ECO:0007669"/>
    <property type="project" value="UniProtKB-UniRule"/>
</dbReference>
<protein>
    <recommendedName>
        <fullName evidence="3">Urease accessory protein UreD</fullName>
    </recommendedName>
</protein>
<dbReference type="HAMAP" id="MF_01384">
    <property type="entry name" value="UreD"/>
    <property type="match status" value="1"/>
</dbReference>
<dbReference type="AlphaFoldDB" id="A0A2R8BTP2"/>
<comment type="function">
    <text evidence="3">Required for maturation of urease via the functional incorporation of the urease nickel metallocenter.</text>
</comment>
<dbReference type="OrthoDB" id="9798842at2"/>
<dbReference type="InterPro" id="IPR002669">
    <property type="entry name" value="UreD"/>
</dbReference>
<dbReference type="RefSeq" id="WP_108893329.1">
    <property type="nucleotide sequence ID" value="NZ_ONZF01000002.1"/>
</dbReference>
<organism evidence="4 5">
    <name type="scientific">Palleronia abyssalis</name>
    <dbReference type="NCBI Taxonomy" id="1501240"/>
    <lineage>
        <taxon>Bacteria</taxon>
        <taxon>Pseudomonadati</taxon>
        <taxon>Pseudomonadota</taxon>
        <taxon>Alphaproteobacteria</taxon>
        <taxon>Rhodobacterales</taxon>
        <taxon>Roseobacteraceae</taxon>
        <taxon>Palleronia</taxon>
    </lineage>
</organism>
<evidence type="ECO:0000256" key="3">
    <source>
        <dbReference type="HAMAP-Rule" id="MF_01384"/>
    </source>
</evidence>
<reference evidence="5" key="1">
    <citation type="submission" date="2018-03" db="EMBL/GenBank/DDBJ databases">
        <authorList>
            <person name="Rodrigo-Torres L."/>
            <person name="Arahal R. D."/>
            <person name="Lucena T."/>
        </authorList>
    </citation>
    <scope>NUCLEOTIDE SEQUENCE [LARGE SCALE GENOMIC DNA]</scope>
    <source>
        <strain evidence="5">CECT 8504</strain>
    </source>
</reference>
<evidence type="ECO:0000256" key="1">
    <source>
        <dbReference type="ARBA" id="ARBA00007177"/>
    </source>
</evidence>
<comment type="subunit">
    <text evidence="3">UreD, UreF and UreG form a complex that acts as a GTP-hydrolysis-dependent molecular chaperone, activating the urease apoprotein by helping to assemble the nickel containing metallocenter of UreC. The UreE protein probably delivers the nickel.</text>
</comment>
<evidence type="ECO:0000313" key="5">
    <source>
        <dbReference type="Proteomes" id="UP000244912"/>
    </source>
</evidence>
<sequence>MTTATLERSRGDGRISAKRIGAQSRLATLRQDGSARIGLPRAHGGVQGVLINTSGGMTSGDRMRWQADATSGAQLTLTTQACERIYRCNDGPAETTVRLSAASGAHLAWLPQETLLYDRAQYRRRIEVDLAPDAQFLLVEPLLFGRLAMGEAVRRASMRDDWRIRRDGVLIHAEALRFHSDDVPNLLGGNMAYATVIFISAQTEGMLPIARRIIAHSGGASAIGDKLICRLVAPDGYELRKRLVPLIAALHFDRDVPRLWML</sequence>